<organism evidence="2 3">
    <name type="scientific">Lophiotrema nucula</name>
    <dbReference type="NCBI Taxonomy" id="690887"/>
    <lineage>
        <taxon>Eukaryota</taxon>
        <taxon>Fungi</taxon>
        <taxon>Dikarya</taxon>
        <taxon>Ascomycota</taxon>
        <taxon>Pezizomycotina</taxon>
        <taxon>Dothideomycetes</taxon>
        <taxon>Pleosporomycetidae</taxon>
        <taxon>Pleosporales</taxon>
        <taxon>Lophiotremataceae</taxon>
        <taxon>Lophiotrema</taxon>
    </lineage>
</organism>
<feature type="region of interest" description="Disordered" evidence="1">
    <location>
        <begin position="93"/>
        <end position="113"/>
    </location>
</feature>
<protein>
    <submittedName>
        <fullName evidence="2">Uncharacterized protein</fullName>
    </submittedName>
</protein>
<reference evidence="2" key="1">
    <citation type="journal article" date="2020" name="Stud. Mycol.">
        <title>101 Dothideomycetes genomes: a test case for predicting lifestyles and emergence of pathogens.</title>
        <authorList>
            <person name="Haridas S."/>
            <person name="Albert R."/>
            <person name="Binder M."/>
            <person name="Bloem J."/>
            <person name="Labutti K."/>
            <person name="Salamov A."/>
            <person name="Andreopoulos B."/>
            <person name="Baker S."/>
            <person name="Barry K."/>
            <person name="Bills G."/>
            <person name="Bluhm B."/>
            <person name="Cannon C."/>
            <person name="Castanera R."/>
            <person name="Culley D."/>
            <person name="Daum C."/>
            <person name="Ezra D."/>
            <person name="Gonzalez J."/>
            <person name="Henrissat B."/>
            <person name="Kuo A."/>
            <person name="Liang C."/>
            <person name="Lipzen A."/>
            <person name="Lutzoni F."/>
            <person name="Magnuson J."/>
            <person name="Mondo S."/>
            <person name="Nolan M."/>
            <person name="Ohm R."/>
            <person name="Pangilinan J."/>
            <person name="Park H.-J."/>
            <person name="Ramirez L."/>
            <person name="Alfaro M."/>
            <person name="Sun H."/>
            <person name="Tritt A."/>
            <person name="Yoshinaga Y."/>
            <person name="Zwiers L.-H."/>
            <person name="Turgeon B."/>
            <person name="Goodwin S."/>
            <person name="Spatafora J."/>
            <person name="Crous P."/>
            <person name="Grigoriev I."/>
        </authorList>
    </citation>
    <scope>NUCLEOTIDE SEQUENCE</scope>
    <source>
        <strain evidence="2">CBS 627.86</strain>
    </source>
</reference>
<sequence length="203" mass="22390">MSQTGSSSKHAHIQWFRASDVDDLNSNHVTGQKMISPNNPGYSLEMRKELGNFKGELRLYPKSFDNEVDRQNVHKGVSVSLILKAGKTTPEADNLANGYKPSPASSRGNTSCELGTNSEDDVVVFCGRMQGKASSDSGIESDEEDEDEHDVFVFRGRSQSNTNNDSGFESGEDCEIEAVVFRSRLTRDTMPIKIKNMANAIDF</sequence>
<evidence type="ECO:0000313" key="2">
    <source>
        <dbReference type="EMBL" id="KAF2116380.1"/>
    </source>
</evidence>
<feature type="compositionally biased region" description="Polar residues" evidence="1">
    <location>
        <begin position="103"/>
        <end position="113"/>
    </location>
</feature>
<dbReference type="AlphaFoldDB" id="A0A6A5ZA88"/>
<proteinExistence type="predicted"/>
<evidence type="ECO:0000256" key="1">
    <source>
        <dbReference type="SAM" id="MobiDB-lite"/>
    </source>
</evidence>
<dbReference type="EMBL" id="ML977321">
    <property type="protein sequence ID" value="KAF2116380.1"/>
    <property type="molecule type" value="Genomic_DNA"/>
</dbReference>
<accession>A0A6A5ZA88</accession>
<gene>
    <name evidence="2" type="ORF">BDV96DRAFT_599107</name>
</gene>
<evidence type="ECO:0000313" key="3">
    <source>
        <dbReference type="Proteomes" id="UP000799770"/>
    </source>
</evidence>
<name>A0A6A5ZA88_9PLEO</name>
<dbReference type="Proteomes" id="UP000799770">
    <property type="component" value="Unassembled WGS sequence"/>
</dbReference>
<keyword evidence="3" id="KW-1185">Reference proteome</keyword>